<organism evidence="1 2">
    <name type="scientific">Algoriphagus aquatilis</name>
    <dbReference type="NCBI Taxonomy" id="490186"/>
    <lineage>
        <taxon>Bacteria</taxon>
        <taxon>Pseudomonadati</taxon>
        <taxon>Bacteroidota</taxon>
        <taxon>Cytophagia</taxon>
        <taxon>Cytophagales</taxon>
        <taxon>Cyclobacteriaceae</taxon>
        <taxon>Algoriphagus</taxon>
    </lineage>
</organism>
<proteinExistence type="predicted"/>
<protein>
    <submittedName>
        <fullName evidence="1">Uncharacterized protein</fullName>
    </submittedName>
</protein>
<sequence>MINLSVNFAEKNQELEDPVDTVSEMIFEWCLEGDTEAIPDNGTEQEDQHLKPLKIFFVSVLGFSWMVEKLFLSQIGDAYISHFTPIFLSLSSPPPDLD</sequence>
<keyword evidence="2" id="KW-1185">Reference proteome</keyword>
<comment type="caution">
    <text evidence="1">The sequence shown here is derived from an EMBL/GenBank/DDBJ whole genome shotgun (WGS) entry which is preliminary data.</text>
</comment>
<accession>A0ABW0BU46</accession>
<evidence type="ECO:0000313" key="2">
    <source>
        <dbReference type="Proteomes" id="UP001596163"/>
    </source>
</evidence>
<dbReference type="EMBL" id="JBHSKS010000002">
    <property type="protein sequence ID" value="MFC5190728.1"/>
    <property type="molecule type" value="Genomic_DNA"/>
</dbReference>
<name>A0ABW0BU46_9BACT</name>
<reference evidence="2" key="1">
    <citation type="journal article" date="2019" name="Int. J. Syst. Evol. Microbiol.">
        <title>The Global Catalogue of Microorganisms (GCM) 10K type strain sequencing project: providing services to taxonomists for standard genome sequencing and annotation.</title>
        <authorList>
            <consortium name="The Broad Institute Genomics Platform"/>
            <consortium name="The Broad Institute Genome Sequencing Center for Infectious Disease"/>
            <person name="Wu L."/>
            <person name="Ma J."/>
        </authorList>
    </citation>
    <scope>NUCLEOTIDE SEQUENCE [LARGE SCALE GENOMIC DNA]</scope>
    <source>
        <strain evidence="2">CGMCC 1.7030</strain>
    </source>
</reference>
<dbReference type="RefSeq" id="WP_377912089.1">
    <property type="nucleotide sequence ID" value="NZ_JBHSKS010000002.1"/>
</dbReference>
<evidence type="ECO:0000313" key="1">
    <source>
        <dbReference type="EMBL" id="MFC5190728.1"/>
    </source>
</evidence>
<gene>
    <name evidence="1" type="ORF">ACFPIK_03040</name>
</gene>
<dbReference type="Proteomes" id="UP001596163">
    <property type="component" value="Unassembled WGS sequence"/>
</dbReference>